<reference evidence="4 5" key="1">
    <citation type="submission" date="2024-01" db="EMBL/GenBank/DDBJ databases">
        <title>Comparative genomics of Cryptococcus and Kwoniella reveals pathogenesis evolution and contrasting modes of karyotype evolution via chromosome fusion or intercentromeric recombination.</title>
        <authorList>
            <person name="Coelho M.A."/>
            <person name="David-Palma M."/>
            <person name="Shea T."/>
            <person name="Bowers K."/>
            <person name="McGinley-Smith S."/>
            <person name="Mohammad A.W."/>
            <person name="Gnirke A."/>
            <person name="Yurkov A.M."/>
            <person name="Nowrousian M."/>
            <person name="Sun S."/>
            <person name="Cuomo C.A."/>
            <person name="Heitman J."/>
        </authorList>
    </citation>
    <scope>NUCLEOTIDE SEQUENCE [LARGE SCALE GENOMIC DNA]</scope>
    <source>
        <strain evidence="4">CBS 11374</strain>
    </source>
</reference>
<dbReference type="Gene3D" id="3.90.25.10">
    <property type="entry name" value="UDP-galactose 4-epimerase, domain 1"/>
    <property type="match status" value="1"/>
</dbReference>
<evidence type="ECO:0000259" key="3">
    <source>
        <dbReference type="Pfam" id="PF01370"/>
    </source>
</evidence>
<dbReference type="GeneID" id="87955156"/>
<accession>A0ABZ1CWY8</accession>
<dbReference type="Pfam" id="PF01370">
    <property type="entry name" value="Epimerase"/>
    <property type="match status" value="1"/>
</dbReference>
<evidence type="ECO:0000256" key="1">
    <source>
        <dbReference type="ARBA" id="ARBA00022857"/>
    </source>
</evidence>
<dbReference type="Gene3D" id="3.40.50.720">
    <property type="entry name" value="NAD(P)-binding Rossmann-like Domain"/>
    <property type="match status" value="1"/>
</dbReference>
<dbReference type="InterPro" id="IPR036291">
    <property type="entry name" value="NAD(P)-bd_dom_sf"/>
</dbReference>
<evidence type="ECO:0000313" key="4">
    <source>
        <dbReference type="EMBL" id="WRT66073.1"/>
    </source>
</evidence>
<protein>
    <recommendedName>
        <fullName evidence="3">NAD-dependent epimerase/dehydratase domain-containing protein</fullName>
    </recommendedName>
</protein>
<dbReference type="Proteomes" id="UP001329825">
    <property type="component" value="Chromosome 4"/>
</dbReference>
<dbReference type="PANTHER" id="PTHR43103">
    <property type="entry name" value="NUCLEOSIDE-DIPHOSPHATE-SUGAR EPIMERASE"/>
    <property type="match status" value="1"/>
</dbReference>
<sequence length="362" mass="39250">MSAPTYDSLNLPSFVETVLVTGAGGFIGQKLVLLLLKLYPNLRIIATDIIEPPNHGNTDSKKLRNVKADLGKPDQLAGIFENEKVGGVFALHGIMSGGSEANFPLGYSVNVDSHRALLEATHKHAEKHFATGPKPIYVFASSLAVYGSVTPQSVVDPKTKPVIPESSYGVQKHCIEMIVYDYGRKGYLDTRTVRLVTVTVRPGAPSSAASSYVSGLIREPLQGQESICPIADSYDDPALDYYLTWVGRTKTVIRNILYAAVVDQSELKQVAPERIVNLPGIQITPRQIIQALAKFGGEDKLKLIKYKKDPAVTRICDTWAGAFDNTDAIKLGFEVDDSKTGYEGAVQDFIEEELGGKVAPAA</sequence>
<proteinExistence type="predicted"/>
<organism evidence="4 5">
    <name type="scientific">Kwoniella shivajii</name>
    <dbReference type="NCBI Taxonomy" id="564305"/>
    <lineage>
        <taxon>Eukaryota</taxon>
        <taxon>Fungi</taxon>
        <taxon>Dikarya</taxon>
        <taxon>Basidiomycota</taxon>
        <taxon>Agaricomycotina</taxon>
        <taxon>Tremellomycetes</taxon>
        <taxon>Tremellales</taxon>
        <taxon>Cryptococcaceae</taxon>
        <taxon>Kwoniella</taxon>
    </lineage>
</organism>
<dbReference type="EMBL" id="CP141884">
    <property type="protein sequence ID" value="WRT66073.1"/>
    <property type="molecule type" value="Genomic_DNA"/>
</dbReference>
<feature type="domain" description="NAD-dependent epimerase/dehydratase" evidence="3">
    <location>
        <begin position="18"/>
        <end position="224"/>
    </location>
</feature>
<dbReference type="SUPFAM" id="SSF51735">
    <property type="entry name" value="NAD(P)-binding Rossmann-fold domains"/>
    <property type="match status" value="1"/>
</dbReference>
<name>A0ABZ1CWY8_9TREE</name>
<evidence type="ECO:0000256" key="2">
    <source>
        <dbReference type="ARBA" id="ARBA00023277"/>
    </source>
</evidence>
<dbReference type="InterPro" id="IPR001509">
    <property type="entry name" value="Epimerase_deHydtase"/>
</dbReference>
<keyword evidence="2" id="KW-0119">Carbohydrate metabolism</keyword>
<keyword evidence="5" id="KW-1185">Reference proteome</keyword>
<dbReference type="RefSeq" id="XP_062790813.1">
    <property type="nucleotide sequence ID" value="XM_062934762.1"/>
</dbReference>
<dbReference type="PANTHER" id="PTHR43103:SF3">
    <property type="entry name" value="ADP-L-GLYCERO-D-MANNO-HEPTOSE-6-EPIMERASE"/>
    <property type="match status" value="1"/>
</dbReference>
<keyword evidence="1" id="KW-0521">NADP</keyword>
<gene>
    <name evidence="4" type="ORF">IL334_003025</name>
</gene>
<evidence type="ECO:0000313" key="5">
    <source>
        <dbReference type="Proteomes" id="UP001329825"/>
    </source>
</evidence>